<keyword evidence="3" id="KW-1185">Reference proteome</keyword>
<protein>
    <recommendedName>
        <fullName evidence="4">Histone-lysine N-methyltransferase SETMAR</fullName>
    </recommendedName>
</protein>
<sequence>MGPESVQAPELGSNPIVGQFKHGRNNLTDDLRDGHPSTATAKDNISVVRLTIETDKRITYQQIRISLGIEKSRLWFPNKKTVDKTGALVKFYNSLPRMETPLIQSFAFVKPGSPSLAPRAGAPACSPRLLC</sequence>
<feature type="region of interest" description="Disordered" evidence="1">
    <location>
        <begin position="1"/>
        <end position="39"/>
    </location>
</feature>
<gene>
    <name evidence="2" type="ORF">EVAR_29387_1</name>
</gene>
<organism evidence="2 3">
    <name type="scientific">Eumeta variegata</name>
    <name type="common">Bagworm moth</name>
    <name type="synonym">Eumeta japonica</name>
    <dbReference type="NCBI Taxonomy" id="151549"/>
    <lineage>
        <taxon>Eukaryota</taxon>
        <taxon>Metazoa</taxon>
        <taxon>Ecdysozoa</taxon>
        <taxon>Arthropoda</taxon>
        <taxon>Hexapoda</taxon>
        <taxon>Insecta</taxon>
        <taxon>Pterygota</taxon>
        <taxon>Neoptera</taxon>
        <taxon>Endopterygota</taxon>
        <taxon>Lepidoptera</taxon>
        <taxon>Glossata</taxon>
        <taxon>Ditrysia</taxon>
        <taxon>Tineoidea</taxon>
        <taxon>Psychidae</taxon>
        <taxon>Oiketicinae</taxon>
        <taxon>Eumeta</taxon>
    </lineage>
</organism>
<proteinExistence type="predicted"/>
<evidence type="ECO:0008006" key="4">
    <source>
        <dbReference type="Google" id="ProtNLM"/>
    </source>
</evidence>
<dbReference type="EMBL" id="BGZK01001175">
    <property type="protein sequence ID" value="GBP73494.1"/>
    <property type="molecule type" value="Genomic_DNA"/>
</dbReference>
<dbReference type="AlphaFoldDB" id="A0A4C1YES9"/>
<dbReference type="Proteomes" id="UP000299102">
    <property type="component" value="Unassembled WGS sequence"/>
</dbReference>
<comment type="caution">
    <text evidence="2">The sequence shown here is derived from an EMBL/GenBank/DDBJ whole genome shotgun (WGS) entry which is preliminary data.</text>
</comment>
<reference evidence="2 3" key="1">
    <citation type="journal article" date="2019" name="Commun. Biol.">
        <title>The bagworm genome reveals a unique fibroin gene that provides high tensile strength.</title>
        <authorList>
            <person name="Kono N."/>
            <person name="Nakamura H."/>
            <person name="Ohtoshi R."/>
            <person name="Tomita M."/>
            <person name="Numata K."/>
            <person name="Arakawa K."/>
        </authorList>
    </citation>
    <scope>NUCLEOTIDE SEQUENCE [LARGE SCALE GENOMIC DNA]</scope>
</reference>
<accession>A0A4C1YES9</accession>
<evidence type="ECO:0000256" key="1">
    <source>
        <dbReference type="SAM" id="MobiDB-lite"/>
    </source>
</evidence>
<evidence type="ECO:0000313" key="3">
    <source>
        <dbReference type="Proteomes" id="UP000299102"/>
    </source>
</evidence>
<evidence type="ECO:0000313" key="2">
    <source>
        <dbReference type="EMBL" id="GBP73494.1"/>
    </source>
</evidence>
<dbReference type="OrthoDB" id="10017160at2759"/>
<name>A0A4C1YES9_EUMVA</name>